<dbReference type="EC" id="3.6.1.40" evidence="3"/>
<feature type="region of interest" description="Disordered" evidence="1">
    <location>
        <begin position="1"/>
        <end position="27"/>
    </location>
</feature>
<dbReference type="InterPro" id="IPR050273">
    <property type="entry name" value="GppA/Ppx_hydrolase"/>
</dbReference>
<dbReference type="EC" id="3.6.1.11" evidence="3"/>
<dbReference type="InterPro" id="IPR003695">
    <property type="entry name" value="Ppx_GppA_N"/>
</dbReference>
<evidence type="ECO:0000313" key="4">
    <source>
        <dbReference type="Proteomes" id="UP000253727"/>
    </source>
</evidence>
<dbReference type="OrthoDB" id="3698573at2"/>
<dbReference type="RefSeq" id="WP_115366645.1">
    <property type="nucleotide sequence ID" value="NZ_QBKA01000002.1"/>
</dbReference>
<name>A0A369QAC3_9SPHN</name>
<dbReference type="GO" id="GO:0004309">
    <property type="term" value="F:exopolyphosphatase activity"/>
    <property type="evidence" value="ECO:0007669"/>
    <property type="project" value="UniProtKB-EC"/>
</dbReference>
<proteinExistence type="predicted"/>
<dbReference type="PANTHER" id="PTHR30005:SF0">
    <property type="entry name" value="RETROGRADE REGULATION PROTEIN 2"/>
    <property type="match status" value="1"/>
</dbReference>
<protein>
    <submittedName>
        <fullName evidence="3">Exopolyphosphatase</fullName>
        <ecNumber evidence="3">3.6.1.11</ecNumber>
        <ecNumber evidence="3">3.6.1.40</ecNumber>
    </submittedName>
</protein>
<dbReference type="GO" id="GO:0008894">
    <property type="term" value="F:guanosine-5'-triphosphate,3'-diphosphate diphosphatase activity"/>
    <property type="evidence" value="ECO:0007669"/>
    <property type="project" value="UniProtKB-EC"/>
</dbReference>
<evidence type="ECO:0000256" key="1">
    <source>
        <dbReference type="SAM" id="MobiDB-lite"/>
    </source>
</evidence>
<dbReference type="CDD" id="cd24052">
    <property type="entry name" value="ASKHA_NBD_HpPPX-GppA-like"/>
    <property type="match status" value="1"/>
</dbReference>
<evidence type="ECO:0000313" key="3">
    <source>
        <dbReference type="EMBL" id="RDC60495.1"/>
    </source>
</evidence>
<dbReference type="PANTHER" id="PTHR30005">
    <property type="entry name" value="EXOPOLYPHOSPHATASE"/>
    <property type="match status" value="1"/>
</dbReference>
<dbReference type="SUPFAM" id="SSF53067">
    <property type="entry name" value="Actin-like ATPase domain"/>
    <property type="match status" value="2"/>
</dbReference>
<dbReference type="EMBL" id="QBKA01000002">
    <property type="protein sequence ID" value="RDC60495.1"/>
    <property type="molecule type" value="Genomic_DNA"/>
</dbReference>
<organism evidence="3 4">
    <name type="scientific">Alteripontixanthobacter maritimus</name>
    <dbReference type="NCBI Taxonomy" id="2161824"/>
    <lineage>
        <taxon>Bacteria</taxon>
        <taxon>Pseudomonadati</taxon>
        <taxon>Pseudomonadota</taxon>
        <taxon>Alphaproteobacteria</taxon>
        <taxon>Sphingomonadales</taxon>
        <taxon>Erythrobacteraceae</taxon>
        <taxon>Alteripontixanthobacter</taxon>
    </lineage>
</organism>
<dbReference type="Pfam" id="PF02541">
    <property type="entry name" value="Ppx-GppA"/>
    <property type="match status" value="1"/>
</dbReference>
<comment type="caution">
    <text evidence="3">The sequence shown here is derived from an EMBL/GenBank/DDBJ whole genome shotgun (WGS) entry which is preliminary data.</text>
</comment>
<accession>A0A369QAC3</accession>
<feature type="domain" description="Ppx/GppA phosphatase N-terminal" evidence="2">
    <location>
        <begin position="49"/>
        <end position="316"/>
    </location>
</feature>
<keyword evidence="4" id="KW-1185">Reference proteome</keyword>
<dbReference type="Gene3D" id="3.30.420.40">
    <property type="match status" value="1"/>
</dbReference>
<dbReference type="InterPro" id="IPR043129">
    <property type="entry name" value="ATPase_NBD"/>
</dbReference>
<evidence type="ECO:0000259" key="2">
    <source>
        <dbReference type="Pfam" id="PF02541"/>
    </source>
</evidence>
<gene>
    <name evidence="3" type="ORF">HME9302_01703</name>
</gene>
<reference evidence="3 4" key="1">
    <citation type="submission" date="2018-04" db="EMBL/GenBank/DDBJ databases">
        <title>Altererythrobacter sp. HME9302 genome sequencing and assembly.</title>
        <authorList>
            <person name="Kang H."/>
            <person name="Kim H."/>
            <person name="Joh K."/>
        </authorList>
    </citation>
    <scope>NUCLEOTIDE SEQUENCE [LARGE SCALE GENOMIC DNA]</scope>
    <source>
        <strain evidence="3 4">HME9302</strain>
    </source>
</reference>
<dbReference type="Gene3D" id="3.30.420.150">
    <property type="entry name" value="Exopolyphosphatase. Domain 2"/>
    <property type="match status" value="1"/>
</dbReference>
<dbReference type="Proteomes" id="UP000253727">
    <property type="component" value="Unassembled WGS sequence"/>
</dbReference>
<sequence>MSQTSGLRPAMQRSGRKTNGHNRGDRRAIIDIGSNTVRLVVFGGALRAPRVIHNEKVTARLGSELEETGRIGAESWDMALAGLRRFVMLLEELETSDVETVATAAVRDAANGPEFAAAVRELGLDLRVLTGEQEAQASAVGVSGAFPGAEGVALDLGGGSLEIVEINADGIKHGVSLPLGTLRLPAIRASGEKALAKRLRQLLAASGYKLPEGRPLYLVGGALRAFGRYVMLQTDTPLDDAHGFEFSAKAGLKHARTLSGTSVSDLSEISAITSSRLAMLPDAAALLEVLFKDLDPARIVISAWGLREGLLFGRLEDTRQAQDPLIAGVSDFTQDLAGSLRMATMVAGWSSQLRGRFHPGDERVRVSAILLSFASQTLEPNLRRKQVLDWALHKRWIALSAEQRGMLGAALLAQTGKLSLPSALTLIASDEALKEAQVWGLATRLCRRFAGCSIGSIVHSKLLIEDDMLTLRIDEELSPLRNAGTDKDLANLAAALGVNSRIEMVEDNEA</sequence>
<keyword evidence="3" id="KW-0378">Hydrolase</keyword>
<dbReference type="AlphaFoldDB" id="A0A369QAC3"/>
<dbReference type="Gene3D" id="1.10.3210.10">
    <property type="entry name" value="Hypothetical protein af1432"/>
    <property type="match status" value="1"/>
</dbReference>